<dbReference type="InterPro" id="IPR020843">
    <property type="entry name" value="ER"/>
</dbReference>
<keyword evidence="6 11" id="KW-0862">Zinc</keyword>
<dbReference type="AlphaFoldDB" id="A0A340XUM0"/>
<comment type="subcellular location">
    <subcellularLocation>
        <location evidence="2">Cytoplasm</location>
    </subcellularLocation>
</comment>
<dbReference type="CDD" id="cd08299">
    <property type="entry name" value="alcohol_DH_class_I_II_IV"/>
    <property type="match status" value="1"/>
</dbReference>
<feature type="domain" description="Enoyl reductase (ER)" evidence="12">
    <location>
        <begin position="17"/>
        <end position="373"/>
    </location>
</feature>
<evidence type="ECO:0000256" key="7">
    <source>
        <dbReference type="ARBA" id="ARBA00022990"/>
    </source>
</evidence>
<name>A0A340XUM0_LIPVE</name>
<protein>
    <recommendedName>
        <fullName evidence="3">alcohol dehydrogenase</fullName>
        <ecNumber evidence="3">1.1.1.1</ecNumber>
    </recommendedName>
</protein>
<dbReference type="InterPro" id="IPR002328">
    <property type="entry name" value="ADH_Zn_CS"/>
</dbReference>
<dbReference type="FunFam" id="3.90.180.10:FF:000001">
    <property type="entry name" value="S-(hydroxymethyl)glutathione dehydrogenase"/>
    <property type="match status" value="1"/>
</dbReference>
<sequence length="375" mass="40056">MSTAGKVIKCKAAVLWELKKPFSIEEVEVAPPKAYEVRIKMVATGVCRSDDHVINGSLVTPLPAIIGHEAAGIVESIGEGVTTVKPGDKVIPLFVPQCGKCSVCKHPEGNFCLKNNVTKPRGTLMDGTSRFTCRGKPIYHYIGTSTFTQYTVVDEMSVAKIDADSPLEKVCLIGCGFSTGYGSAVKVAKVTQGSTCAVFGLGGVGLSVIMGCKAAGAARIIAVDINKDKFVKAKEVGATECINPRDYEKPIEEVLKEMSGGGVDFSFEVIGRLDTMMAALLCCQEAYGVSVVVGITPSAQNLSMNPMLLLTGRTWKGAIFGGFKSKDSVPRLVADFMAKKFPLDPLITHVLPFEKINEGFDLLRSGKSVRTVLTF</sequence>
<evidence type="ECO:0000256" key="11">
    <source>
        <dbReference type="RuleBase" id="RU361277"/>
    </source>
</evidence>
<dbReference type="FunFam" id="3.40.50.720:FF:000003">
    <property type="entry name" value="S-(hydroxymethyl)glutathione dehydrogenase"/>
    <property type="match status" value="1"/>
</dbReference>
<dbReference type="EC" id="1.1.1.1" evidence="3"/>
<proteinExistence type="inferred from homology"/>
<evidence type="ECO:0000259" key="12">
    <source>
        <dbReference type="SMART" id="SM00829"/>
    </source>
</evidence>
<dbReference type="SUPFAM" id="SSF51735">
    <property type="entry name" value="NAD(P)-binding Rossmann-fold domains"/>
    <property type="match status" value="1"/>
</dbReference>
<dbReference type="PANTHER" id="PTHR43880:SF1">
    <property type="entry name" value="ALCOHOL DEHYDROGENASE 1A"/>
    <property type="match status" value="1"/>
</dbReference>
<keyword evidence="9" id="KW-0520">NAD</keyword>
<evidence type="ECO:0000256" key="4">
    <source>
        <dbReference type="ARBA" id="ARBA00022490"/>
    </source>
</evidence>
<evidence type="ECO:0000313" key="13">
    <source>
        <dbReference type="Proteomes" id="UP000265300"/>
    </source>
</evidence>
<dbReference type="InParanoid" id="A0A340XUM0"/>
<dbReference type="InterPro" id="IPR036291">
    <property type="entry name" value="NAD(P)-bd_dom_sf"/>
</dbReference>
<evidence type="ECO:0000256" key="10">
    <source>
        <dbReference type="ARBA" id="ARBA00049243"/>
    </source>
</evidence>
<dbReference type="SUPFAM" id="SSF50129">
    <property type="entry name" value="GroES-like"/>
    <property type="match status" value="2"/>
</dbReference>
<dbReference type="PANTHER" id="PTHR43880">
    <property type="entry name" value="ALCOHOL DEHYDROGENASE"/>
    <property type="match status" value="1"/>
</dbReference>
<dbReference type="SMART" id="SM00829">
    <property type="entry name" value="PKS_ER"/>
    <property type="match status" value="1"/>
</dbReference>
<dbReference type="OrthoDB" id="417550at2759"/>
<dbReference type="Pfam" id="PF08240">
    <property type="entry name" value="ADH_N"/>
    <property type="match status" value="1"/>
</dbReference>
<dbReference type="GO" id="GO:0005829">
    <property type="term" value="C:cytosol"/>
    <property type="evidence" value="ECO:0007669"/>
    <property type="project" value="TreeGrafter"/>
</dbReference>
<organism evidence="13 14">
    <name type="scientific">Lipotes vexillifer</name>
    <name type="common">Yangtze river dolphin</name>
    <dbReference type="NCBI Taxonomy" id="118797"/>
    <lineage>
        <taxon>Eukaryota</taxon>
        <taxon>Metazoa</taxon>
        <taxon>Chordata</taxon>
        <taxon>Craniata</taxon>
        <taxon>Vertebrata</taxon>
        <taxon>Euteleostomi</taxon>
        <taxon>Mammalia</taxon>
        <taxon>Eutheria</taxon>
        <taxon>Laurasiatheria</taxon>
        <taxon>Artiodactyla</taxon>
        <taxon>Whippomorpha</taxon>
        <taxon>Cetacea</taxon>
        <taxon>Odontoceti</taxon>
        <taxon>Lipotidae</taxon>
        <taxon>Lipotes</taxon>
    </lineage>
</organism>
<evidence type="ECO:0000256" key="5">
    <source>
        <dbReference type="ARBA" id="ARBA00022723"/>
    </source>
</evidence>
<dbReference type="GO" id="GO:0008270">
    <property type="term" value="F:zinc ion binding"/>
    <property type="evidence" value="ECO:0007669"/>
    <property type="project" value="InterPro"/>
</dbReference>
<accession>A0A340XUM0</accession>
<dbReference type="Proteomes" id="UP000265300">
    <property type="component" value="Unplaced"/>
</dbReference>
<keyword evidence="4" id="KW-0963">Cytoplasm</keyword>
<reference evidence="14" key="1">
    <citation type="submission" date="2025-08" db="UniProtKB">
        <authorList>
            <consortium name="RefSeq"/>
        </authorList>
    </citation>
    <scope>IDENTIFICATION</scope>
</reference>
<evidence type="ECO:0000256" key="8">
    <source>
        <dbReference type="ARBA" id="ARBA00023002"/>
    </source>
</evidence>
<dbReference type="PROSITE" id="PS00059">
    <property type="entry name" value="ADH_ZINC"/>
    <property type="match status" value="1"/>
</dbReference>
<dbReference type="KEGG" id="lve:103087664"/>
<evidence type="ECO:0000256" key="1">
    <source>
        <dbReference type="ARBA" id="ARBA00001947"/>
    </source>
</evidence>
<evidence type="ECO:0000313" key="14">
    <source>
        <dbReference type="RefSeq" id="XP_007463857.1"/>
    </source>
</evidence>
<dbReference type="GO" id="GO:0042572">
    <property type="term" value="P:retinol metabolic process"/>
    <property type="evidence" value="ECO:0007669"/>
    <property type="project" value="TreeGrafter"/>
</dbReference>
<dbReference type="GO" id="GO:0004745">
    <property type="term" value="F:all-trans-retinol dehydrogenase (NAD+) activity"/>
    <property type="evidence" value="ECO:0007669"/>
    <property type="project" value="TreeGrafter"/>
</dbReference>
<dbReference type="STRING" id="118797.A0A340XUM0"/>
<dbReference type="Gene3D" id="3.40.50.720">
    <property type="entry name" value="NAD(P)-binding Rossmann-like Domain"/>
    <property type="match status" value="1"/>
</dbReference>
<comment type="cofactor">
    <cofactor evidence="1 11">
        <name>Zn(2+)</name>
        <dbReference type="ChEBI" id="CHEBI:29105"/>
    </cofactor>
</comment>
<dbReference type="InterPro" id="IPR013149">
    <property type="entry name" value="ADH-like_C"/>
</dbReference>
<keyword evidence="13" id="KW-1185">Reference proteome</keyword>
<evidence type="ECO:0000256" key="2">
    <source>
        <dbReference type="ARBA" id="ARBA00004496"/>
    </source>
</evidence>
<dbReference type="GeneID" id="103087664"/>
<dbReference type="InterPro" id="IPR011032">
    <property type="entry name" value="GroES-like_sf"/>
</dbReference>
<evidence type="ECO:0000256" key="9">
    <source>
        <dbReference type="ARBA" id="ARBA00023027"/>
    </source>
</evidence>
<keyword evidence="7" id="KW-0007">Acetylation</keyword>
<comment type="similarity">
    <text evidence="11">Belongs to the zinc-containing alcohol dehydrogenase family.</text>
</comment>
<keyword evidence="8" id="KW-0560">Oxidoreductase</keyword>
<keyword evidence="5 11" id="KW-0479">Metal-binding</keyword>
<comment type="catalytic activity">
    <reaction evidence="10">
        <text>a primary alcohol + NAD(+) = an aldehyde + NADH + H(+)</text>
        <dbReference type="Rhea" id="RHEA:10736"/>
        <dbReference type="ChEBI" id="CHEBI:15378"/>
        <dbReference type="ChEBI" id="CHEBI:15734"/>
        <dbReference type="ChEBI" id="CHEBI:17478"/>
        <dbReference type="ChEBI" id="CHEBI:57540"/>
        <dbReference type="ChEBI" id="CHEBI:57945"/>
        <dbReference type="EC" id="1.1.1.1"/>
    </reaction>
</comment>
<dbReference type="GO" id="GO:0042573">
    <property type="term" value="P:retinoic acid metabolic process"/>
    <property type="evidence" value="ECO:0007669"/>
    <property type="project" value="TreeGrafter"/>
</dbReference>
<dbReference type="InterPro" id="IPR013154">
    <property type="entry name" value="ADH-like_N"/>
</dbReference>
<evidence type="ECO:0000256" key="6">
    <source>
        <dbReference type="ARBA" id="ARBA00022833"/>
    </source>
</evidence>
<dbReference type="RefSeq" id="XP_007463857.1">
    <property type="nucleotide sequence ID" value="XM_007463795.1"/>
</dbReference>
<dbReference type="Pfam" id="PF00107">
    <property type="entry name" value="ADH_zinc_N"/>
    <property type="match status" value="1"/>
</dbReference>
<evidence type="ECO:0000256" key="3">
    <source>
        <dbReference type="ARBA" id="ARBA00013190"/>
    </source>
</evidence>
<gene>
    <name evidence="14" type="primary">LOC103087664</name>
</gene>
<dbReference type="Gene3D" id="3.90.180.10">
    <property type="entry name" value="Medium-chain alcohol dehydrogenases, catalytic domain"/>
    <property type="match status" value="1"/>
</dbReference>